<accession>A0AAW0DPY7</accession>
<feature type="compositionally biased region" description="Low complexity" evidence="1">
    <location>
        <begin position="261"/>
        <end position="287"/>
    </location>
</feature>
<protein>
    <submittedName>
        <fullName evidence="2">Uncharacterized protein</fullName>
    </submittedName>
</protein>
<feature type="compositionally biased region" description="Acidic residues" evidence="1">
    <location>
        <begin position="348"/>
        <end position="364"/>
    </location>
</feature>
<feature type="compositionally biased region" description="Pro residues" evidence="1">
    <location>
        <begin position="384"/>
        <end position="396"/>
    </location>
</feature>
<feature type="region of interest" description="Disordered" evidence="1">
    <location>
        <begin position="301"/>
        <end position="644"/>
    </location>
</feature>
<proteinExistence type="predicted"/>
<keyword evidence="3" id="KW-1185">Reference proteome</keyword>
<gene>
    <name evidence="2" type="ORF">VNI00_003872</name>
</gene>
<feature type="compositionally biased region" description="Polar residues" evidence="1">
    <location>
        <begin position="435"/>
        <end position="454"/>
    </location>
</feature>
<reference evidence="2 3" key="1">
    <citation type="submission" date="2024-01" db="EMBL/GenBank/DDBJ databases">
        <title>A draft genome for a cacao thread blight-causing isolate of Paramarasmius palmivorus.</title>
        <authorList>
            <person name="Baruah I.K."/>
            <person name="Bukari Y."/>
            <person name="Amoako-Attah I."/>
            <person name="Meinhardt L.W."/>
            <person name="Bailey B.A."/>
            <person name="Cohen S.P."/>
        </authorList>
    </citation>
    <scope>NUCLEOTIDE SEQUENCE [LARGE SCALE GENOMIC DNA]</scope>
    <source>
        <strain evidence="2 3">GH-12</strain>
    </source>
</reference>
<evidence type="ECO:0000256" key="1">
    <source>
        <dbReference type="SAM" id="MobiDB-lite"/>
    </source>
</evidence>
<comment type="caution">
    <text evidence="2">The sequence shown here is derived from an EMBL/GenBank/DDBJ whole genome shotgun (WGS) entry which is preliminary data.</text>
</comment>
<feature type="compositionally biased region" description="Low complexity" evidence="1">
    <location>
        <begin position="482"/>
        <end position="494"/>
    </location>
</feature>
<feature type="region of interest" description="Disordered" evidence="1">
    <location>
        <begin position="257"/>
        <end position="287"/>
    </location>
</feature>
<name>A0AAW0DPY7_9AGAR</name>
<evidence type="ECO:0000313" key="3">
    <source>
        <dbReference type="Proteomes" id="UP001383192"/>
    </source>
</evidence>
<dbReference type="Proteomes" id="UP001383192">
    <property type="component" value="Unassembled WGS sequence"/>
</dbReference>
<sequence length="644" mass="70356">MTRESVSSDVHRGESLRRSRSHHPFASYLPEARTSRTSVISSAVLPYLRRLDITDDMLAQPKNPLLTLLLSSTSFLNTKVQDGVSGYPLYTIKTESTVTTISRSDTWGESSKAACIRWPKHVPHQGKSEKGKGTEDVEVQIRGGRSKSADDFLSPATTSSAPRRFKIPGYSHALKWKSAGSSFLCYAASAKGPIAMLEPAVDSAPARLKVFETLHGKHNDRPLAVHQGVSILLLDYLLVSALLLVTNGQERMMARRYEQEPSSAQGSSSSSSSALPRSPSTSSTSALQWRKIMFGEPMYRKRMSTASRQSSSQVPPTPTSAGQMAKIMFGKPIYPTLRRKSSSSDSSFSDDEGNSEDEDLSDSDSELKTEGEGPPEEVVGVPITKPPQQPSRPPSPSAESVFYPLTTTTAPSHTYMDPMFYNEYGVPPVPKIPAQYTSANSSRVPSPITSGSAHNSRRFRELPRPPSHRSQSTPRPRTADGSLSSPVESTVSSVSDHRRPSYDATFLVSPTSYTRTLPIPPPQSPIEPLRPMLPLRHSHSSGRPLNSRYRDKRTSQYSQRTLPPTPAQPKRCFGDLTDWLSSPDSDWSSSGPSTSRGRGRPDSILSVDCPPPAYNSAEFNRGTTISSTWPTSPFPPASSSETNI</sequence>
<dbReference type="EMBL" id="JAYKXP010000010">
    <property type="protein sequence ID" value="KAK7053246.1"/>
    <property type="molecule type" value="Genomic_DNA"/>
</dbReference>
<feature type="compositionally biased region" description="Low complexity" evidence="1">
    <location>
        <begin position="575"/>
        <end position="596"/>
    </location>
</feature>
<feature type="compositionally biased region" description="Polar residues" evidence="1">
    <location>
        <begin position="617"/>
        <end position="644"/>
    </location>
</feature>
<organism evidence="2 3">
    <name type="scientific">Paramarasmius palmivorus</name>
    <dbReference type="NCBI Taxonomy" id="297713"/>
    <lineage>
        <taxon>Eukaryota</taxon>
        <taxon>Fungi</taxon>
        <taxon>Dikarya</taxon>
        <taxon>Basidiomycota</taxon>
        <taxon>Agaricomycotina</taxon>
        <taxon>Agaricomycetes</taxon>
        <taxon>Agaricomycetidae</taxon>
        <taxon>Agaricales</taxon>
        <taxon>Marasmiineae</taxon>
        <taxon>Marasmiaceae</taxon>
        <taxon>Paramarasmius</taxon>
    </lineage>
</organism>
<dbReference type="AlphaFoldDB" id="A0AAW0DPY7"/>
<evidence type="ECO:0000313" key="2">
    <source>
        <dbReference type="EMBL" id="KAK7053246.1"/>
    </source>
</evidence>